<dbReference type="PROSITE" id="PS51192">
    <property type="entry name" value="HELICASE_ATP_BIND_1"/>
    <property type="match status" value="1"/>
</dbReference>
<dbReference type="SMART" id="SM00490">
    <property type="entry name" value="HELICc"/>
    <property type="match status" value="1"/>
</dbReference>
<dbReference type="SUPFAM" id="SSF52540">
    <property type="entry name" value="P-loop containing nucleoside triphosphate hydrolases"/>
    <property type="match status" value="1"/>
</dbReference>
<dbReference type="EC" id="3.6.4.13" evidence="5"/>
<evidence type="ECO:0000256" key="5">
    <source>
        <dbReference type="RuleBase" id="RU365068"/>
    </source>
</evidence>
<reference evidence="9 10" key="1">
    <citation type="submission" date="2021-06" db="EMBL/GenBank/DDBJ databases">
        <title>Caerostris darwini draft genome.</title>
        <authorList>
            <person name="Kono N."/>
            <person name="Arakawa K."/>
        </authorList>
    </citation>
    <scope>NUCLEOTIDE SEQUENCE [LARGE SCALE GENOMIC DNA]</scope>
</reference>
<dbReference type="InterPro" id="IPR014001">
    <property type="entry name" value="Helicase_ATP-bd"/>
</dbReference>
<comment type="domain">
    <text evidence="5">The Q motif is unique to and characteristic of the DEAD box family of RNA helicases and controls ATP binding and hydrolysis.</text>
</comment>
<feature type="domain" description="Helicase C-terminal" evidence="8">
    <location>
        <begin position="407"/>
        <end position="552"/>
    </location>
</feature>
<dbReference type="GO" id="GO:0003723">
    <property type="term" value="F:RNA binding"/>
    <property type="evidence" value="ECO:0007669"/>
    <property type="project" value="UniProtKB-UniRule"/>
</dbReference>
<name>A0AAV4RG55_9ARAC</name>
<dbReference type="AlphaFoldDB" id="A0AAV4RG55"/>
<sequence length="666" mass="75694">MRGKFPYLKDHLRELVVFNRFLQTVITLLNVTCAKLSAIHLHVVYLNTMKAQKWKTVPMDVSGFTAEDLEMFGGVEELSDYEIVKSDNTKIKSKKRKKTKGGSNKKKSKKLKVQSTEELSDNETSDAENIDMSAWGSSLHDSIIQALKILHFHKPTKIQELTIPAAIRGNQDILGAAETGSGKTLAFGIPIVNRIISIKESKKQKAEEENVELSKPLYCVILTPTRELAIQIKNHLQAICKFTDITVAVVVGGMAAEKQKRILKKCPEIVVATPGRLWELIEEGESHVNQISNVRYLVVDETDRMVEKGHFAELTQILSKINANESNRKRQTFVFSATLTLIHDMPNRLTLKKRKAKQIQAQQKLESFINLFGMKNPKIIDITNKTAVVETLTESQIMCSTEEKDSYLYYFFVMHPGRTLVFCNSIDCVRRLRNVLELLDCHPLPLHASMHQRQRLKNLENFEKSQNAILLATDVAARGLDIRGIEHVIHFQVPRTAETYVHRSGRTARAENEGLSLLLIDPQDGVLYKKISKTLNKEHALPSFPVDHKVFKLVKERVTMARSIDKLEHRQNRLTAQNRWFQNAAKDMDVDIEDDLLNYVGDEQERAAKSREINAMKKQLKAMLSKPIISKIFTGSFPTKSGKLLSPSIYNPQKAVTVVQKNRKKK</sequence>
<gene>
    <name evidence="9" type="primary">DDX24</name>
    <name evidence="9" type="ORF">CDAR_279621</name>
</gene>
<dbReference type="EMBL" id="BPLQ01006172">
    <property type="protein sequence ID" value="GIY20455.1"/>
    <property type="molecule type" value="Genomic_DNA"/>
</dbReference>
<feature type="region of interest" description="Disordered" evidence="6">
    <location>
        <begin position="92"/>
        <end position="126"/>
    </location>
</feature>
<dbReference type="CDD" id="cd18787">
    <property type="entry name" value="SF2_C_DEAD"/>
    <property type="match status" value="1"/>
</dbReference>
<dbReference type="Pfam" id="PF00270">
    <property type="entry name" value="DEAD"/>
    <property type="match status" value="1"/>
</dbReference>
<protein>
    <recommendedName>
        <fullName evidence="5">ATP-dependent RNA helicase</fullName>
        <ecNumber evidence="5">3.6.4.13</ecNumber>
    </recommendedName>
</protein>
<dbReference type="Pfam" id="PF00271">
    <property type="entry name" value="Helicase_C"/>
    <property type="match status" value="1"/>
</dbReference>
<keyword evidence="3 5" id="KW-0067">ATP-binding</keyword>
<evidence type="ECO:0000256" key="1">
    <source>
        <dbReference type="ARBA" id="ARBA00022741"/>
    </source>
</evidence>
<dbReference type="InterPro" id="IPR027417">
    <property type="entry name" value="P-loop_NTPase"/>
</dbReference>
<evidence type="ECO:0000256" key="2">
    <source>
        <dbReference type="ARBA" id="ARBA00022801"/>
    </source>
</evidence>
<dbReference type="Gene3D" id="3.40.50.300">
    <property type="entry name" value="P-loop containing nucleotide triphosphate hydrolases"/>
    <property type="match status" value="2"/>
</dbReference>
<dbReference type="PROSITE" id="PS51194">
    <property type="entry name" value="HELICASE_CTER"/>
    <property type="match status" value="1"/>
</dbReference>
<dbReference type="InterPro" id="IPR001650">
    <property type="entry name" value="Helicase_C-like"/>
</dbReference>
<keyword evidence="10" id="KW-1185">Reference proteome</keyword>
<dbReference type="InterPro" id="IPR011545">
    <property type="entry name" value="DEAD/DEAH_box_helicase_dom"/>
</dbReference>
<feature type="domain" description="Helicase ATP-binding" evidence="7">
    <location>
        <begin position="164"/>
        <end position="357"/>
    </location>
</feature>
<dbReference type="GO" id="GO:0016787">
    <property type="term" value="F:hydrolase activity"/>
    <property type="evidence" value="ECO:0007669"/>
    <property type="project" value="UniProtKB-KW"/>
</dbReference>
<evidence type="ECO:0000313" key="10">
    <source>
        <dbReference type="Proteomes" id="UP001054837"/>
    </source>
</evidence>
<comment type="function">
    <text evidence="5">RNA helicase.</text>
</comment>
<proteinExistence type="inferred from homology"/>
<keyword evidence="1 5" id="KW-0547">Nucleotide-binding</keyword>
<keyword evidence="5 9" id="KW-0347">Helicase</keyword>
<dbReference type="CDD" id="cd17946">
    <property type="entry name" value="DEADc_DDX24"/>
    <property type="match status" value="1"/>
</dbReference>
<evidence type="ECO:0000259" key="7">
    <source>
        <dbReference type="PROSITE" id="PS51192"/>
    </source>
</evidence>
<dbReference type="GO" id="GO:0003724">
    <property type="term" value="F:RNA helicase activity"/>
    <property type="evidence" value="ECO:0007669"/>
    <property type="project" value="UniProtKB-EC"/>
</dbReference>
<dbReference type="SMART" id="SM00487">
    <property type="entry name" value="DEXDc"/>
    <property type="match status" value="1"/>
</dbReference>
<evidence type="ECO:0000256" key="3">
    <source>
        <dbReference type="ARBA" id="ARBA00022840"/>
    </source>
</evidence>
<evidence type="ECO:0000256" key="6">
    <source>
        <dbReference type="SAM" id="MobiDB-lite"/>
    </source>
</evidence>
<organism evidence="9 10">
    <name type="scientific">Caerostris darwini</name>
    <dbReference type="NCBI Taxonomy" id="1538125"/>
    <lineage>
        <taxon>Eukaryota</taxon>
        <taxon>Metazoa</taxon>
        <taxon>Ecdysozoa</taxon>
        <taxon>Arthropoda</taxon>
        <taxon>Chelicerata</taxon>
        <taxon>Arachnida</taxon>
        <taxon>Araneae</taxon>
        <taxon>Araneomorphae</taxon>
        <taxon>Entelegynae</taxon>
        <taxon>Araneoidea</taxon>
        <taxon>Araneidae</taxon>
        <taxon>Caerostris</taxon>
    </lineage>
</organism>
<comment type="similarity">
    <text evidence="5">Belongs to the DEAD box helicase family.</text>
</comment>
<dbReference type="Proteomes" id="UP001054837">
    <property type="component" value="Unassembled WGS sequence"/>
</dbReference>
<comment type="caution">
    <text evidence="9">The sequence shown here is derived from an EMBL/GenBank/DDBJ whole genome shotgun (WGS) entry which is preliminary data.</text>
</comment>
<keyword evidence="4 5" id="KW-0694">RNA-binding</keyword>
<evidence type="ECO:0000259" key="8">
    <source>
        <dbReference type="PROSITE" id="PS51194"/>
    </source>
</evidence>
<dbReference type="GO" id="GO:0005524">
    <property type="term" value="F:ATP binding"/>
    <property type="evidence" value="ECO:0007669"/>
    <property type="project" value="UniProtKB-UniRule"/>
</dbReference>
<evidence type="ECO:0000256" key="4">
    <source>
        <dbReference type="ARBA" id="ARBA00022884"/>
    </source>
</evidence>
<accession>A0AAV4RG55</accession>
<keyword evidence="2 5" id="KW-0378">Hydrolase</keyword>
<dbReference type="PANTHER" id="PTHR24031">
    <property type="entry name" value="RNA HELICASE"/>
    <property type="match status" value="1"/>
</dbReference>
<feature type="compositionally biased region" description="Basic residues" evidence="6">
    <location>
        <begin position="92"/>
        <end position="112"/>
    </location>
</feature>
<comment type="catalytic activity">
    <reaction evidence="5">
        <text>ATP + H2O = ADP + phosphate + H(+)</text>
        <dbReference type="Rhea" id="RHEA:13065"/>
        <dbReference type="ChEBI" id="CHEBI:15377"/>
        <dbReference type="ChEBI" id="CHEBI:15378"/>
        <dbReference type="ChEBI" id="CHEBI:30616"/>
        <dbReference type="ChEBI" id="CHEBI:43474"/>
        <dbReference type="ChEBI" id="CHEBI:456216"/>
        <dbReference type="EC" id="3.6.4.13"/>
    </reaction>
</comment>
<evidence type="ECO:0000313" key="9">
    <source>
        <dbReference type="EMBL" id="GIY20455.1"/>
    </source>
</evidence>